<evidence type="ECO:0000256" key="8">
    <source>
        <dbReference type="ARBA" id="ARBA00022692"/>
    </source>
</evidence>
<evidence type="ECO:0000256" key="10">
    <source>
        <dbReference type="ARBA" id="ARBA00022777"/>
    </source>
</evidence>
<evidence type="ECO:0000256" key="7">
    <source>
        <dbReference type="ARBA" id="ARBA00022679"/>
    </source>
</evidence>
<keyword evidence="16" id="KW-0175">Coiled coil</keyword>
<dbReference type="NCBIfam" id="TIGR01007">
    <property type="entry name" value="eps_fam"/>
    <property type="match status" value="1"/>
</dbReference>
<gene>
    <name evidence="21" type="ORF">OLW01_04050</name>
</gene>
<dbReference type="GO" id="GO:0004715">
    <property type="term" value="F:non-membrane spanning protein tyrosine kinase activity"/>
    <property type="evidence" value="ECO:0007669"/>
    <property type="project" value="UniProtKB-EC"/>
</dbReference>
<evidence type="ECO:0000256" key="17">
    <source>
        <dbReference type="SAM" id="Phobius"/>
    </source>
</evidence>
<evidence type="ECO:0000313" key="21">
    <source>
        <dbReference type="EMBL" id="WAJ70983.1"/>
    </source>
</evidence>
<dbReference type="RefSeq" id="WP_268075417.1">
    <property type="nucleotide sequence ID" value="NZ_CP109965.1"/>
</dbReference>
<feature type="transmembrane region" description="Helical" evidence="17">
    <location>
        <begin position="471"/>
        <end position="490"/>
    </location>
</feature>
<evidence type="ECO:0000313" key="22">
    <source>
        <dbReference type="Proteomes" id="UP001163726"/>
    </source>
</evidence>
<dbReference type="SUPFAM" id="SSF52540">
    <property type="entry name" value="P-loop containing nucleoside triphosphate hydrolases"/>
    <property type="match status" value="1"/>
</dbReference>
<dbReference type="InterPro" id="IPR005702">
    <property type="entry name" value="Wzc-like_C"/>
</dbReference>
<evidence type="ECO:0000256" key="4">
    <source>
        <dbReference type="ARBA" id="ARBA00011903"/>
    </source>
</evidence>
<sequence>MSQNSMHIQTNRKTKLANQNQDTNLFDIAGYWMILLRNKWLILFCGLFCLALASLYAAKSVPIYQASVKIQADPTTPSALSGGQNMMSPPVFLFYETQYEIIQSRTVAEAVVKKLDLVNRYKQAQLAKQNQPQGNGIISQIKGLKTKLATLFGQLKADIIGQPIQESKPSPRTDEQIAIQLAQKIQSGLKVKGGRKSQMIDISYQSDNPELATEIVNTVADAYISFGLQTRLSQIKDTASWLSEQLTELKQNLKTSEDKLQAYKKTQGLVDTQQQQQIANTQLSNLNTELIKAQTQHAAAQELYTQAMQAKNKHNGYLSLSPVMQNSSVKALVSEEARLSNRVIELSKRYGEKHPKMVAARSDLNSTSQNLQREAEKVVSNIEKQYRLTQLQVTNIEKLIRENKQNLQSLQGNNYELGRLEREVEENRRVYDSFVTRLMEADVSGDYEASNIKIIDKATQPKRPIKPNVKAILAAGLFVGLVLGVLVALLRASLERSFHTPEHVENKLKISGLGITQLVKNFKKEGKPEVQYLTNNRSTFAESINTIRTGILFSEIENPPKVTLVTSSSGSEGKSTLAVNLALAFSQLDKTLLLELDLRKPSISDSLKLTNPLGMREILSEGVSHQQAICQLEGEENLDIIHAGSIPNNPLELISSTAFRQLLQNLKQVYTHIIIDSPPILPVSDAGVLAQLSDSVILAVRAERTSIKNAQESVKRLNKLNANIAGGVLTAAEPKKMSYYGESYHQAEYYGYQAT</sequence>
<feature type="coiled-coil region" evidence="16">
    <location>
        <begin position="232"/>
        <end position="303"/>
    </location>
</feature>
<keyword evidence="14" id="KW-0829">Tyrosine-protein kinase</keyword>
<keyword evidence="7 21" id="KW-0808">Transferase</keyword>
<dbReference type="PANTHER" id="PTHR32309:SF13">
    <property type="entry name" value="FERRIC ENTEROBACTIN TRANSPORT PROTEIN FEPE"/>
    <property type="match status" value="1"/>
</dbReference>
<name>A0ABY7AN43_9ALTE</name>
<dbReference type="Pfam" id="PF02706">
    <property type="entry name" value="Wzz"/>
    <property type="match status" value="1"/>
</dbReference>
<evidence type="ECO:0000256" key="6">
    <source>
        <dbReference type="ARBA" id="ARBA00022519"/>
    </source>
</evidence>
<keyword evidence="5" id="KW-1003">Cell membrane</keyword>
<dbReference type="Proteomes" id="UP001163726">
    <property type="component" value="Chromosome"/>
</dbReference>
<dbReference type="InterPro" id="IPR032807">
    <property type="entry name" value="GNVR"/>
</dbReference>
<dbReference type="InterPro" id="IPR050445">
    <property type="entry name" value="Bact_polysacc_biosynth/exp"/>
</dbReference>
<feature type="domain" description="Polysaccharide chain length determinant N-terminal" evidence="18">
    <location>
        <begin position="26"/>
        <end position="115"/>
    </location>
</feature>
<organism evidence="21 22">
    <name type="scientific">Catenovulum adriaticum</name>
    <dbReference type="NCBI Taxonomy" id="2984846"/>
    <lineage>
        <taxon>Bacteria</taxon>
        <taxon>Pseudomonadati</taxon>
        <taxon>Pseudomonadota</taxon>
        <taxon>Gammaproteobacteria</taxon>
        <taxon>Alteromonadales</taxon>
        <taxon>Alteromonadaceae</taxon>
        <taxon>Catenovulum</taxon>
    </lineage>
</organism>
<dbReference type="InterPro" id="IPR027417">
    <property type="entry name" value="P-loop_NTPase"/>
</dbReference>
<evidence type="ECO:0000259" key="18">
    <source>
        <dbReference type="Pfam" id="PF02706"/>
    </source>
</evidence>
<keyword evidence="11" id="KW-0067">ATP-binding</keyword>
<dbReference type="Gene3D" id="3.40.50.300">
    <property type="entry name" value="P-loop containing nucleotide triphosphate hydrolases"/>
    <property type="match status" value="1"/>
</dbReference>
<evidence type="ECO:0000256" key="5">
    <source>
        <dbReference type="ARBA" id="ARBA00022475"/>
    </source>
</evidence>
<keyword evidence="12 17" id="KW-1133">Transmembrane helix</keyword>
<comment type="subcellular location">
    <subcellularLocation>
        <location evidence="1">Cell inner membrane</location>
        <topology evidence="1">Multi-pass membrane protein</topology>
    </subcellularLocation>
</comment>
<dbReference type="Pfam" id="PF13614">
    <property type="entry name" value="AAA_31"/>
    <property type="match status" value="1"/>
</dbReference>
<protein>
    <recommendedName>
        <fullName evidence="4">non-specific protein-tyrosine kinase</fullName>
        <ecNumber evidence="4">2.7.10.2</ecNumber>
    </recommendedName>
</protein>
<reference evidence="21" key="1">
    <citation type="submission" date="2022-10" db="EMBL/GenBank/DDBJ databases">
        <title>Catenovulum adriacola sp. nov. isolated in the Harbour of Susak.</title>
        <authorList>
            <person name="Schoch T."/>
            <person name="Reich S.J."/>
            <person name="Stoeferle S."/>
            <person name="Flaiz M."/>
            <person name="Kazda M."/>
            <person name="Riedel C.U."/>
            <person name="Duerre P."/>
        </authorList>
    </citation>
    <scope>NUCLEOTIDE SEQUENCE</scope>
    <source>
        <strain evidence="21">TS8</strain>
    </source>
</reference>
<proteinExistence type="inferred from homology"/>
<dbReference type="EC" id="2.7.10.2" evidence="4"/>
<dbReference type="EMBL" id="CP109965">
    <property type="protein sequence ID" value="WAJ70983.1"/>
    <property type="molecule type" value="Genomic_DNA"/>
</dbReference>
<evidence type="ECO:0000256" key="1">
    <source>
        <dbReference type="ARBA" id="ARBA00004429"/>
    </source>
</evidence>
<keyword evidence="6" id="KW-0997">Cell inner membrane</keyword>
<accession>A0ABY7AN43</accession>
<evidence type="ECO:0000256" key="2">
    <source>
        <dbReference type="ARBA" id="ARBA00007316"/>
    </source>
</evidence>
<keyword evidence="8 17" id="KW-0812">Transmembrane</keyword>
<keyword evidence="10" id="KW-0418">Kinase</keyword>
<comment type="catalytic activity">
    <reaction evidence="15">
        <text>L-tyrosyl-[protein] + ATP = O-phospho-L-tyrosyl-[protein] + ADP + H(+)</text>
        <dbReference type="Rhea" id="RHEA:10596"/>
        <dbReference type="Rhea" id="RHEA-COMP:10136"/>
        <dbReference type="Rhea" id="RHEA-COMP:20101"/>
        <dbReference type="ChEBI" id="CHEBI:15378"/>
        <dbReference type="ChEBI" id="CHEBI:30616"/>
        <dbReference type="ChEBI" id="CHEBI:46858"/>
        <dbReference type="ChEBI" id="CHEBI:61978"/>
        <dbReference type="ChEBI" id="CHEBI:456216"/>
        <dbReference type="EC" id="2.7.10.2"/>
    </reaction>
</comment>
<evidence type="ECO:0000256" key="12">
    <source>
        <dbReference type="ARBA" id="ARBA00022989"/>
    </source>
</evidence>
<evidence type="ECO:0000259" key="19">
    <source>
        <dbReference type="Pfam" id="PF13614"/>
    </source>
</evidence>
<keyword evidence="22" id="KW-1185">Reference proteome</keyword>
<comment type="similarity">
    <text evidence="3">Belongs to the etk/wzc family.</text>
</comment>
<evidence type="ECO:0000256" key="9">
    <source>
        <dbReference type="ARBA" id="ARBA00022741"/>
    </source>
</evidence>
<feature type="transmembrane region" description="Helical" evidence="17">
    <location>
        <begin position="40"/>
        <end position="58"/>
    </location>
</feature>
<evidence type="ECO:0000256" key="3">
    <source>
        <dbReference type="ARBA" id="ARBA00008883"/>
    </source>
</evidence>
<evidence type="ECO:0000256" key="14">
    <source>
        <dbReference type="ARBA" id="ARBA00023137"/>
    </source>
</evidence>
<evidence type="ECO:0000256" key="16">
    <source>
        <dbReference type="SAM" id="Coils"/>
    </source>
</evidence>
<evidence type="ECO:0000256" key="13">
    <source>
        <dbReference type="ARBA" id="ARBA00023136"/>
    </source>
</evidence>
<keyword evidence="13 17" id="KW-0472">Membrane</keyword>
<dbReference type="CDD" id="cd05387">
    <property type="entry name" value="BY-kinase"/>
    <property type="match status" value="1"/>
</dbReference>
<dbReference type="InterPro" id="IPR003856">
    <property type="entry name" value="LPS_length_determ_N"/>
</dbReference>
<feature type="domain" description="Tyrosine-protein kinase G-rich" evidence="20">
    <location>
        <begin position="417"/>
        <end position="492"/>
    </location>
</feature>
<evidence type="ECO:0000256" key="11">
    <source>
        <dbReference type="ARBA" id="ARBA00022840"/>
    </source>
</evidence>
<feature type="domain" description="AAA" evidence="19">
    <location>
        <begin position="565"/>
        <end position="722"/>
    </location>
</feature>
<evidence type="ECO:0000259" key="20">
    <source>
        <dbReference type="Pfam" id="PF13807"/>
    </source>
</evidence>
<comment type="similarity">
    <text evidence="2">Belongs to the CpsD/CapB family.</text>
</comment>
<keyword evidence="9" id="KW-0547">Nucleotide-binding</keyword>
<evidence type="ECO:0000256" key="15">
    <source>
        <dbReference type="ARBA" id="ARBA00051245"/>
    </source>
</evidence>
<dbReference type="InterPro" id="IPR025669">
    <property type="entry name" value="AAA_dom"/>
</dbReference>
<dbReference type="PANTHER" id="PTHR32309">
    <property type="entry name" value="TYROSINE-PROTEIN KINASE"/>
    <property type="match status" value="1"/>
</dbReference>
<dbReference type="Pfam" id="PF13807">
    <property type="entry name" value="GNVR"/>
    <property type="match status" value="1"/>
</dbReference>